<dbReference type="Pfam" id="PF00353">
    <property type="entry name" value="HemolysinCabind"/>
    <property type="match status" value="2"/>
</dbReference>
<reference evidence="2 3" key="1">
    <citation type="submission" date="2014-09" db="EMBL/GenBank/DDBJ databases">
        <title>Genome sequence of Pseudomonas lutea strain DSM 17257T.</title>
        <authorList>
            <person name="Kwak Y."/>
            <person name="Shin J.-H."/>
        </authorList>
    </citation>
    <scope>NUCLEOTIDE SEQUENCE [LARGE SCALE GENOMIC DNA]</scope>
    <source>
        <strain evidence="2 3">DSM 17257</strain>
    </source>
</reference>
<dbReference type="RefSeq" id="WP_037008980.1">
    <property type="nucleotide sequence ID" value="NZ_JRMB01000001.1"/>
</dbReference>
<dbReference type="SUPFAM" id="SSF51120">
    <property type="entry name" value="beta-Roll"/>
    <property type="match status" value="2"/>
</dbReference>
<dbReference type="EMBL" id="JRMB01000001">
    <property type="protein sequence ID" value="KGF64512.1"/>
    <property type="molecule type" value="Genomic_DNA"/>
</dbReference>
<dbReference type="NCBIfam" id="TIGR02608">
    <property type="entry name" value="delta_60_rpt"/>
    <property type="match status" value="4"/>
</dbReference>
<organism evidence="2 3">
    <name type="scientific">Pseudomonas lutea</name>
    <dbReference type="NCBI Taxonomy" id="243924"/>
    <lineage>
        <taxon>Bacteria</taxon>
        <taxon>Pseudomonadati</taxon>
        <taxon>Pseudomonadota</taxon>
        <taxon>Gammaproteobacteria</taxon>
        <taxon>Pseudomonadales</taxon>
        <taxon>Pseudomonadaceae</taxon>
        <taxon>Pseudomonas</taxon>
    </lineage>
</organism>
<dbReference type="PROSITE" id="PS00330">
    <property type="entry name" value="HEMOLYSIN_CALCIUM"/>
    <property type="match status" value="3"/>
</dbReference>
<dbReference type="OrthoDB" id="224783at2"/>
<gene>
    <name evidence="2" type="ORF">LT42_00545</name>
</gene>
<comment type="caution">
    <text evidence="2">The sequence shown here is derived from an EMBL/GenBank/DDBJ whole genome shotgun (WGS) entry which is preliminary data.</text>
</comment>
<proteinExistence type="predicted"/>
<evidence type="ECO:0000313" key="2">
    <source>
        <dbReference type="EMBL" id="KGF64512.1"/>
    </source>
</evidence>
<dbReference type="InterPro" id="IPR001343">
    <property type="entry name" value="Hemolysn_Ca-bd"/>
</dbReference>
<sequence length="694" mass="73065">MNTNASTSVPTHTVTTGVGTVSVDLTGQLDYAESVLVNSNGQILVGGYSQHLAWGYPGAPGEESYGYELDHSVVRLDPNGRLDTAFGMGGVDVVPASIDLEWDYDIMAVQPDGRVVAAHSVEGGIRVERFNSDGTLDSTFGKDGVQTIATDLYGGMDLKAQADGTVYVSIRGTGQVEVTKLSSDGVVITGFGDQGTLALNTTSDLGSGDISTSIQRDGSVLLGALYMVEVPHDSPTDIRFVDKYVLQRFMPDGELDIRFGDQGILYLDTALGFRSDSEVIVQADGKIIVVGHDIASSVSSVLRLNADGSFDTSFGEKGIVTIGDSSPDAVTVQADGKIVVAGLHNLDFSITRLNADGSLDTTFGSQDGKVHIDGYVGQDILRGTEAAEFINGFAGDDVLQGNGGRDVLTGGAGADIFRFTDIADSYRTSTGQASDRIVDFDASQDRVDLIGLGFAGLGNGHNGTLAVQTNAEGTRTYLKSYDADASGHRFELVLDGNLASQLNSDNVVTARPVIEGTSGGDTITGSALSEVIYGLAGNDRINGGAGSDILIGGQGADQLNGGDRGDFSYFVDNHQDDDIFRYLSTDDSYRTDSKSFVDLIVGFAGPSDKIDVSQLGYTEFGDGTGTTLKMAYNGDLDRTYLKDLDEDSQGHRFEIALAGNWLDVLNEDNMVFAPVVPVEVVGAAATLDPSHYIA</sequence>
<evidence type="ECO:0000313" key="3">
    <source>
        <dbReference type="Proteomes" id="UP000029719"/>
    </source>
</evidence>
<evidence type="ECO:0000256" key="1">
    <source>
        <dbReference type="ARBA" id="ARBA00022837"/>
    </source>
</evidence>
<dbReference type="GO" id="GO:0005509">
    <property type="term" value="F:calcium ion binding"/>
    <property type="evidence" value="ECO:0007669"/>
    <property type="project" value="InterPro"/>
</dbReference>
<dbReference type="AlphaFoldDB" id="A0A9X0EEW4"/>
<dbReference type="InterPro" id="IPR011049">
    <property type="entry name" value="Serralysin-like_metalloprot_C"/>
</dbReference>
<dbReference type="PRINTS" id="PR00313">
    <property type="entry name" value="CABNDNGRPT"/>
</dbReference>
<dbReference type="Gene3D" id="2.80.10.50">
    <property type="match status" value="2"/>
</dbReference>
<dbReference type="Pfam" id="PF17164">
    <property type="entry name" value="DUF5122"/>
    <property type="match status" value="3"/>
</dbReference>
<accession>A0A9X0EEW4</accession>
<dbReference type="InterPro" id="IPR013431">
    <property type="entry name" value="Delta_60_rpt"/>
</dbReference>
<keyword evidence="1" id="KW-0106">Calcium</keyword>
<dbReference type="InterPro" id="IPR018511">
    <property type="entry name" value="Hemolysin-typ_Ca-bd_CS"/>
</dbReference>
<protein>
    <submittedName>
        <fullName evidence="2">Calcium-binding protein</fullName>
    </submittedName>
</protein>
<dbReference type="Proteomes" id="UP000029719">
    <property type="component" value="Unassembled WGS sequence"/>
</dbReference>
<dbReference type="Gene3D" id="2.150.10.10">
    <property type="entry name" value="Serralysin-like metalloprotease, C-terminal"/>
    <property type="match status" value="1"/>
</dbReference>
<name>A0A9X0EEW4_9PSED</name>
<dbReference type="SUPFAM" id="SSF63829">
    <property type="entry name" value="Calcium-dependent phosphotriesterase"/>
    <property type="match status" value="1"/>
</dbReference>